<comment type="caution">
    <text evidence="2">The sequence shown here is derived from an EMBL/GenBank/DDBJ whole genome shotgun (WGS) entry which is preliminary data.</text>
</comment>
<proteinExistence type="predicted"/>
<feature type="compositionally biased region" description="Basic and acidic residues" evidence="1">
    <location>
        <begin position="79"/>
        <end position="90"/>
    </location>
</feature>
<sequence>MIVMSAADEGVVGLLAAGLPVLLVETVPTVTVAGRAMVNPSARQVLTTASEHAPQVVRHRADSEPRASACRWSASGRRRAADHAIRRLSPDGKASGMPDDKGQNVADDGDIAEFRAGSPNGGVTRSRLSQRCARQRAPGLGVGDVCKGAGPGRPRR</sequence>
<protein>
    <submittedName>
        <fullName evidence="2">Uncharacterized protein</fullName>
    </submittedName>
</protein>
<evidence type="ECO:0000313" key="2">
    <source>
        <dbReference type="EMBL" id="KUL35477.1"/>
    </source>
</evidence>
<feature type="region of interest" description="Disordered" evidence="1">
    <location>
        <begin position="52"/>
        <end position="156"/>
    </location>
</feature>
<dbReference type="EMBL" id="LLZG01000153">
    <property type="protein sequence ID" value="KUL35477.1"/>
    <property type="molecule type" value="Genomic_DNA"/>
</dbReference>
<name>A0A0X3UTK0_9ACTN</name>
<organism evidence="2 3">
    <name type="scientific">Streptomyces regalis</name>
    <dbReference type="NCBI Taxonomy" id="68262"/>
    <lineage>
        <taxon>Bacteria</taxon>
        <taxon>Bacillati</taxon>
        <taxon>Actinomycetota</taxon>
        <taxon>Actinomycetes</taxon>
        <taxon>Kitasatosporales</taxon>
        <taxon>Streptomycetaceae</taxon>
        <taxon>Streptomyces</taxon>
    </lineage>
</organism>
<accession>A0A0X3UTK0</accession>
<reference evidence="3" key="1">
    <citation type="submission" date="2015-10" db="EMBL/GenBank/DDBJ databases">
        <authorList>
            <person name="Ju K.-S."/>
            <person name="Doroghazi J.R."/>
            <person name="Metcalf W.W."/>
        </authorList>
    </citation>
    <scope>NUCLEOTIDE SEQUENCE [LARGE SCALE GENOMIC DNA]</scope>
    <source>
        <strain evidence="3">NRRL 3151</strain>
    </source>
</reference>
<gene>
    <name evidence="2" type="ORF">ADL12_20105</name>
</gene>
<dbReference type="AlphaFoldDB" id="A0A0X3UTK0"/>
<keyword evidence="3" id="KW-1185">Reference proteome</keyword>
<evidence type="ECO:0000256" key="1">
    <source>
        <dbReference type="SAM" id="MobiDB-lite"/>
    </source>
</evidence>
<dbReference type="Proteomes" id="UP000053923">
    <property type="component" value="Unassembled WGS sequence"/>
</dbReference>
<evidence type="ECO:0000313" key="3">
    <source>
        <dbReference type="Proteomes" id="UP000053923"/>
    </source>
</evidence>